<dbReference type="CDD" id="cd06171">
    <property type="entry name" value="Sigma70_r4"/>
    <property type="match status" value="1"/>
</dbReference>
<dbReference type="Pfam" id="PF04545">
    <property type="entry name" value="Sigma70_r4"/>
    <property type="match status" value="1"/>
</dbReference>
<dbReference type="PANTHER" id="PTHR43133:SF50">
    <property type="entry name" value="ECF RNA POLYMERASE SIGMA FACTOR SIGM"/>
    <property type="match status" value="1"/>
</dbReference>
<dbReference type="InterPro" id="IPR014284">
    <property type="entry name" value="RNA_pol_sigma-70_dom"/>
</dbReference>
<dbReference type="GO" id="GO:0016987">
    <property type="term" value="F:sigma factor activity"/>
    <property type="evidence" value="ECO:0007669"/>
    <property type="project" value="UniProtKB-KW"/>
</dbReference>
<evidence type="ECO:0000259" key="7">
    <source>
        <dbReference type="Pfam" id="PF04545"/>
    </source>
</evidence>
<dbReference type="InterPro" id="IPR014325">
    <property type="entry name" value="RNA_pol_sigma-E_actinobac"/>
</dbReference>
<dbReference type="PANTHER" id="PTHR43133">
    <property type="entry name" value="RNA POLYMERASE ECF-TYPE SIGMA FACTO"/>
    <property type="match status" value="1"/>
</dbReference>
<evidence type="ECO:0000256" key="2">
    <source>
        <dbReference type="ARBA" id="ARBA00023015"/>
    </source>
</evidence>
<dbReference type="GO" id="GO:0003677">
    <property type="term" value="F:DNA binding"/>
    <property type="evidence" value="ECO:0007669"/>
    <property type="project" value="UniProtKB-KW"/>
</dbReference>
<dbReference type="NCBIfam" id="TIGR02937">
    <property type="entry name" value="sigma70-ECF"/>
    <property type="match status" value="1"/>
</dbReference>
<dbReference type="InterPro" id="IPR039425">
    <property type="entry name" value="RNA_pol_sigma-70-like"/>
</dbReference>
<gene>
    <name evidence="8" type="ORF">UFOPK2761_02647</name>
</gene>
<dbReference type="Pfam" id="PF04542">
    <property type="entry name" value="Sigma70_r2"/>
    <property type="match status" value="1"/>
</dbReference>
<dbReference type="SUPFAM" id="SSF88659">
    <property type="entry name" value="Sigma3 and sigma4 domains of RNA polymerase sigma factors"/>
    <property type="match status" value="1"/>
</dbReference>
<sequence>MSNDRAGFEAFVGARTPALTRTAYLLTGDAHLAEDLVQSALLKAAEHWQRIHTSPEAYVRRTMYHQQVSWWRRRRGVREHTIEGYDAADRVPDLDVALSVRDALALLTTRQRQVLVLRFFEDLTEHQVADVLGISRGSVKSTTRQAFDRLRRVAPHLAELVEDPA</sequence>
<keyword evidence="2" id="KW-0805">Transcription regulation</keyword>
<evidence type="ECO:0000256" key="4">
    <source>
        <dbReference type="ARBA" id="ARBA00023125"/>
    </source>
</evidence>
<evidence type="ECO:0000313" key="8">
    <source>
        <dbReference type="EMBL" id="CAB4761307.1"/>
    </source>
</evidence>
<proteinExistence type="inferred from homology"/>
<dbReference type="InterPro" id="IPR007630">
    <property type="entry name" value="RNA_pol_sigma70_r4"/>
</dbReference>
<accession>A0A6J6US77</accession>
<dbReference type="AlphaFoldDB" id="A0A6J6US77"/>
<dbReference type="Gene3D" id="1.10.10.10">
    <property type="entry name" value="Winged helix-like DNA-binding domain superfamily/Winged helix DNA-binding domain"/>
    <property type="match status" value="1"/>
</dbReference>
<feature type="domain" description="RNA polymerase sigma-70 region 4" evidence="7">
    <location>
        <begin position="103"/>
        <end position="151"/>
    </location>
</feature>
<dbReference type="InterPro" id="IPR013325">
    <property type="entry name" value="RNA_pol_sigma_r2"/>
</dbReference>
<dbReference type="SUPFAM" id="SSF88946">
    <property type="entry name" value="Sigma2 domain of RNA polymerase sigma factors"/>
    <property type="match status" value="1"/>
</dbReference>
<feature type="domain" description="RNA polymerase sigma-70 region 2" evidence="6">
    <location>
        <begin position="16"/>
        <end position="75"/>
    </location>
</feature>
<dbReference type="Gene3D" id="1.10.1740.10">
    <property type="match status" value="1"/>
</dbReference>
<protein>
    <submittedName>
        <fullName evidence="8">Unannotated protein</fullName>
    </submittedName>
</protein>
<name>A0A6J6US77_9ZZZZ</name>
<keyword evidence="3" id="KW-0731">Sigma factor</keyword>
<keyword evidence="5" id="KW-0804">Transcription</keyword>
<evidence type="ECO:0000256" key="3">
    <source>
        <dbReference type="ARBA" id="ARBA00023082"/>
    </source>
</evidence>
<organism evidence="8">
    <name type="scientific">freshwater metagenome</name>
    <dbReference type="NCBI Taxonomy" id="449393"/>
    <lineage>
        <taxon>unclassified sequences</taxon>
        <taxon>metagenomes</taxon>
        <taxon>ecological metagenomes</taxon>
    </lineage>
</organism>
<reference evidence="8" key="1">
    <citation type="submission" date="2020-05" db="EMBL/GenBank/DDBJ databases">
        <authorList>
            <person name="Chiriac C."/>
            <person name="Salcher M."/>
            <person name="Ghai R."/>
            <person name="Kavagutti S V."/>
        </authorList>
    </citation>
    <scope>NUCLEOTIDE SEQUENCE</scope>
</reference>
<dbReference type="InterPro" id="IPR013324">
    <property type="entry name" value="RNA_pol_sigma_r3/r4-like"/>
</dbReference>
<dbReference type="EMBL" id="CAEZYQ010000024">
    <property type="protein sequence ID" value="CAB4761307.1"/>
    <property type="molecule type" value="Genomic_DNA"/>
</dbReference>
<dbReference type="InterPro" id="IPR007627">
    <property type="entry name" value="RNA_pol_sigma70_r2"/>
</dbReference>
<evidence type="ECO:0000256" key="1">
    <source>
        <dbReference type="ARBA" id="ARBA00010641"/>
    </source>
</evidence>
<dbReference type="NCBIfam" id="TIGR02983">
    <property type="entry name" value="SigE-fam_strep"/>
    <property type="match status" value="1"/>
</dbReference>
<evidence type="ECO:0000256" key="5">
    <source>
        <dbReference type="ARBA" id="ARBA00023163"/>
    </source>
</evidence>
<dbReference type="InterPro" id="IPR036388">
    <property type="entry name" value="WH-like_DNA-bd_sf"/>
</dbReference>
<evidence type="ECO:0000259" key="6">
    <source>
        <dbReference type="Pfam" id="PF04542"/>
    </source>
</evidence>
<dbReference type="GO" id="GO:0006352">
    <property type="term" value="P:DNA-templated transcription initiation"/>
    <property type="evidence" value="ECO:0007669"/>
    <property type="project" value="InterPro"/>
</dbReference>
<keyword evidence="4" id="KW-0238">DNA-binding</keyword>
<comment type="similarity">
    <text evidence="1">Belongs to the sigma-70 factor family. ECF subfamily.</text>
</comment>